<dbReference type="GO" id="GO:0006260">
    <property type="term" value="P:DNA replication"/>
    <property type="evidence" value="ECO:0007669"/>
    <property type="project" value="UniProtKB-KW"/>
</dbReference>
<evidence type="ECO:0000313" key="8">
    <source>
        <dbReference type="EMBL" id="OQP31906.1"/>
    </source>
</evidence>
<dbReference type="OrthoDB" id="5568266at2"/>
<reference evidence="8 9" key="1">
    <citation type="submission" date="2017-02" db="EMBL/GenBank/DDBJ databases">
        <title>Whole genome shotgun sequence of Pantoea agglomerans strain AS1 isolated from a cycad, Zamia floridana in Central Florida, USA.</title>
        <authorList>
            <person name="Lata P."/>
            <person name="Govindarajan S."/>
            <person name="Qi F."/>
            <person name="Li J.-L."/>
            <person name="Maurya S.K."/>
            <person name="Sahoo M.K."/>
        </authorList>
    </citation>
    <scope>NUCLEOTIDE SEQUENCE [LARGE SCALE GENOMIC DNA]</scope>
    <source>
        <strain evidence="8 9">AS1</strain>
    </source>
</reference>
<proteinExistence type="inferred from homology"/>
<evidence type="ECO:0000256" key="6">
    <source>
        <dbReference type="ARBA" id="ARBA00022801"/>
    </source>
</evidence>
<protein>
    <submittedName>
        <fullName evidence="8">Replication protein A</fullName>
    </submittedName>
</protein>
<feature type="domain" description="Replication gene A protein-like" evidence="7">
    <location>
        <begin position="139"/>
        <end position="455"/>
    </location>
</feature>
<sequence length="656" mass="74868">MLHENWPWRAPRQAIASPYPTHAEMQRRSRQFAAQAQAWTALEQQPSLVQRVIRLRHGQLEKERGTAAAAAWLTTTFAERLLPRVEQAGAQYRLGEMRRGTAALLSGHAAQEKGAAAAAGTLWELMRRFNRLADMARADVDRLAGDIARFIFAELAQLHAQSRDESDWRYSHQLYLLAATVTREFRQTPPLWEKITTRLFAPEEATPAIMRMQAETWWKGRLRRLAAAWREHLQIALAQVSKTRSPYASRATIAEWREQKRRTRDFLQSMDLEDEEGNRISLIDKHDGSVANPAIRRCELMTRICGFETICHEMGYVGEFCTLTAPARYHATLSSGQHNPKWRGASPAETQRYLCQLWQKVRARLHREQIRLFGIRVAEPHHDGTPHWHLLLFMRPQQVAQVRQILTEYACQQDNDELKSEKARRARFHTTAIDPQKGSATGYIAKYIAKNIDGYALDGERDHESGASLRDCAAAVSAWASRWHIRQFQFIGGAPVTVWRELRRITEGEGLRAMSETLADAREAADRGDWAAYVNAQGGPLVRRDELAVRSWYQPAGQRNSWGEEMTRIKGVYLTAVGAEKPLLTRLVNWKLVPKRKEEQARFPVDNASWSSVINCTQTARRPDRLAPLNHGDPLAVKNLACLPQNGFFYRQNSAP</sequence>
<dbReference type="InterPro" id="IPR008766">
    <property type="entry name" value="Replication_gene_A-like"/>
</dbReference>
<evidence type="ECO:0000313" key="9">
    <source>
        <dbReference type="Proteomes" id="UP000192769"/>
    </source>
</evidence>
<accession>A0A1V9DDP2</accession>
<dbReference type="EMBL" id="MWUE01000025">
    <property type="protein sequence ID" value="OQP31906.1"/>
    <property type="molecule type" value="Genomic_DNA"/>
</dbReference>
<dbReference type="Proteomes" id="UP000192769">
    <property type="component" value="Unassembled WGS sequence"/>
</dbReference>
<keyword evidence="3" id="KW-0235">DNA replication</keyword>
<keyword evidence="6" id="KW-0378">Hydrolase</keyword>
<name>A0A1V9DDP2_9GAMM</name>
<dbReference type="GO" id="GO:0016787">
    <property type="term" value="F:hydrolase activity"/>
    <property type="evidence" value="ECO:0007669"/>
    <property type="project" value="UniProtKB-KW"/>
</dbReference>
<keyword evidence="9" id="KW-1185">Reference proteome</keyword>
<dbReference type="RefSeq" id="WP_081140831.1">
    <property type="nucleotide sequence ID" value="NZ_MWUE01000025.1"/>
</dbReference>
<gene>
    <name evidence="8" type="ORF">B2J69_17045</name>
</gene>
<evidence type="ECO:0000256" key="4">
    <source>
        <dbReference type="ARBA" id="ARBA00022722"/>
    </source>
</evidence>
<evidence type="ECO:0000259" key="7">
    <source>
        <dbReference type="Pfam" id="PF05840"/>
    </source>
</evidence>
<keyword evidence="5" id="KW-0255">Endonuclease</keyword>
<dbReference type="AlphaFoldDB" id="A0A1V9DDP2"/>
<dbReference type="Pfam" id="PF05840">
    <property type="entry name" value="Phage_GPA"/>
    <property type="match status" value="1"/>
</dbReference>
<comment type="function">
    <text evidence="1">Possible endonuclease which induces a single-strand cut and initiates DNA replication.</text>
</comment>
<dbReference type="GO" id="GO:0004519">
    <property type="term" value="F:endonuclease activity"/>
    <property type="evidence" value="ECO:0007669"/>
    <property type="project" value="UniProtKB-KW"/>
</dbReference>
<comment type="similarity">
    <text evidence="2">Belongs to the phage GPA family.</text>
</comment>
<evidence type="ECO:0000256" key="3">
    <source>
        <dbReference type="ARBA" id="ARBA00022705"/>
    </source>
</evidence>
<organism evidence="8 9">
    <name type="scientific">Pantoea latae</name>
    <dbReference type="NCBI Taxonomy" id="1964541"/>
    <lineage>
        <taxon>Bacteria</taxon>
        <taxon>Pseudomonadati</taxon>
        <taxon>Pseudomonadota</taxon>
        <taxon>Gammaproteobacteria</taxon>
        <taxon>Enterobacterales</taxon>
        <taxon>Erwiniaceae</taxon>
        <taxon>Pantoea</taxon>
    </lineage>
</organism>
<evidence type="ECO:0000256" key="2">
    <source>
        <dbReference type="ARBA" id="ARBA00009260"/>
    </source>
</evidence>
<keyword evidence="4" id="KW-0540">Nuclease</keyword>
<evidence type="ECO:0000256" key="1">
    <source>
        <dbReference type="ARBA" id="ARBA00003293"/>
    </source>
</evidence>
<evidence type="ECO:0000256" key="5">
    <source>
        <dbReference type="ARBA" id="ARBA00022759"/>
    </source>
</evidence>
<comment type="caution">
    <text evidence="8">The sequence shown here is derived from an EMBL/GenBank/DDBJ whole genome shotgun (WGS) entry which is preliminary data.</text>
</comment>